<keyword evidence="3" id="KW-0804">Transcription</keyword>
<dbReference type="PANTHER" id="PTHR43537:SF47">
    <property type="entry name" value="REGULATORY PROTEIN GNTR HTH"/>
    <property type="match status" value="1"/>
</dbReference>
<organism evidence="5 6">
    <name type="scientific">Gordonia soli NBRC 108243</name>
    <dbReference type="NCBI Taxonomy" id="1223545"/>
    <lineage>
        <taxon>Bacteria</taxon>
        <taxon>Bacillati</taxon>
        <taxon>Actinomycetota</taxon>
        <taxon>Actinomycetes</taxon>
        <taxon>Mycobacteriales</taxon>
        <taxon>Gordoniaceae</taxon>
        <taxon>Gordonia</taxon>
    </lineage>
</organism>
<dbReference type="Gene3D" id="1.10.10.10">
    <property type="entry name" value="Winged helix-like DNA-binding domain superfamily/Winged helix DNA-binding domain"/>
    <property type="match status" value="1"/>
</dbReference>
<evidence type="ECO:0000256" key="3">
    <source>
        <dbReference type="ARBA" id="ARBA00023163"/>
    </source>
</evidence>
<dbReference type="InterPro" id="IPR008920">
    <property type="entry name" value="TF_FadR/GntR_C"/>
</dbReference>
<evidence type="ECO:0000313" key="5">
    <source>
        <dbReference type="EMBL" id="GAC67758.1"/>
    </source>
</evidence>
<keyword evidence="1" id="KW-0805">Transcription regulation</keyword>
<dbReference type="STRING" id="1223545.GS4_11_00260"/>
<dbReference type="SUPFAM" id="SSF48008">
    <property type="entry name" value="GntR ligand-binding domain-like"/>
    <property type="match status" value="1"/>
</dbReference>
<sequence length="225" mass="24181">MTHSISPPPRTSELVVDRMRSLIADGTWAVGGRIPAEPELVAEFGVGRNTIREAVRALEHAGMLVPRRGDGTYVRSRSALAGMIERCAPPTEARQLFEVRRALEGEAAAAAAERASADVVDGLRELLVAAERAIEADDLDGYGRADIAFHAGLVAASDNPLLIELYGGISEVIARGHPAVLALSLDRREHPRGHRDVVEAIAAHDPHRARAAVQDYLDDAEQVAR</sequence>
<dbReference type="GO" id="GO:0003700">
    <property type="term" value="F:DNA-binding transcription factor activity"/>
    <property type="evidence" value="ECO:0007669"/>
    <property type="project" value="InterPro"/>
</dbReference>
<dbReference type="PANTHER" id="PTHR43537">
    <property type="entry name" value="TRANSCRIPTIONAL REGULATOR, GNTR FAMILY"/>
    <property type="match status" value="1"/>
</dbReference>
<dbReference type="GO" id="GO:0003677">
    <property type="term" value="F:DNA binding"/>
    <property type="evidence" value="ECO:0007669"/>
    <property type="project" value="UniProtKB-KW"/>
</dbReference>
<dbReference type="EMBL" id="BANX01000011">
    <property type="protein sequence ID" value="GAC67758.1"/>
    <property type="molecule type" value="Genomic_DNA"/>
</dbReference>
<dbReference type="Gene3D" id="1.20.120.530">
    <property type="entry name" value="GntR ligand-binding domain-like"/>
    <property type="match status" value="1"/>
</dbReference>
<dbReference type="CDD" id="cd07377">
    <property type="entry name" value="WHTH_GntR"/>
    <property type="match status" value="1"/>
</dbReference>
<reference evidence="5 6" key="1">
    <citation type="submission" date="2013-01" db="EMBL/GenBank/DDBJ databases">
        <title>Whole genome shotgun sequence of Gordonia soli NBRC 108243.</title>
        <authorList>
            <person name="Isaki-Nakamura S."/>
            <person name="Hosoyama A."/>
            <person name="Tsuchikane K."/>
            <person name="Ando Y."/>
            <person name="Baba S."/>
            <person name="Ohji S."/>
            <person name="Hamada M."/>
            <person name="Tamura T."/>
            <person name="Yamazoe A."/>
            <person name="Yamazaki S."/>
            <person name="Fujita N."/>
        </authorList>
    </citation>
    <scope>NUCLEOTIDE SEQUENCE [LARGE SCALE GENOMIC DNA]</scope>
    <source>
        <strain evidence="5 6">NBRC 108243</strain>
    </source>
</reference>
<dbReference type="SUPFAM" id="SSF46785">
    <property type="entry name" value="Winged helix' DNA-binding domain"/>
    <property type="match status" value="1"/>
</dbReference>
<dbReference type="Pfam" id="PF07729">
    <property type="entry name" value="FCD"/>
    <property type="match status" value="1"/>
</dbReference>
<accession>M0QGS2</accession>
<proteinExistence type="predicted"/>
<keyword evidence="6" id="KW-1185">Reference proteome</keyword>
<dbReference type="SMART" id="SM00345">
    <property type="entry name" value="HTH_GNTR"/>
    <property type="match status" value="1"/>
</dbReference>
<dbReference type="SMART" id="SM00895">
    <property type="entry name" value="FCD"/>
    <property type="match status" value="1"/>
</dbReference>
<dbReference type="OrthoDB" id="5450856at2"/>
<dbReference type="RefSeq" id="WP_007619257.1">
    <property type="nucleotide sequence ID" value="NZ_BANX01000011.1"/>
</dbReference>
<evidence type="ECO:0000256" key="1">
    <source>
        <dbReference type="ARBA" id="ARBA00023015"/>
    </source>
</evidence>
<dbReference type="PRINTS" id="PR00035">
    <property type="entry name" value="HTHGNTR"/>
</dbReference>
<protein>
    <submittedName>
        <fullName evidence="5">Putative GntR family transcriptional regulator</fullName>
    </submittedName>
</protein>
<dbReference type="Pfam" id="PF00392">
    <property type="entry name" value="GntR"/>
    <property type="match status" value="1"/>
</dbReference>
<feature type="domain" description="HTH gntR-type" evidence="4">
    <location>
        <begin position="9"/>
        <end position="77"/>
    </location>
</feature>
<dbReference type="eggNOG" id="COG2186">
    <property type="taxonomic scope" value="Bacteria"/>
</dbReference>
<dbReference type="PROSITE" id="PS50949">
    <property type="entry name" value="HTH_GNTR"/>
    <property type="match status" value="1"/>
</dbReference>
<evidence type="ECO:0000256" key="2">
    <source>
        <dbReference type="ARBA" id="ARBA00023125"/>
    </source>
</evidence>
<dbReference type="AlphaFoldDB" id="M0QGS2"/>
<evidence type="ECO:0000313" key="6">
    <source>
        <dbReference type="Proteomes" id="UP000011666"/>
    </source>
</evidence>
<dbReference type="InterPro" id="IPR036390">
    <property type="entry name" value="WH_DNA-bd_sf"/>
</dbReference>
<gene>
    <name evidence="5" type="ORF">GS4_11_00260</name>
</gene>
<dbReference type="InterPro" id="IPR000524">
    <property type="entry name" value="Tscrpt_reg_HTH_GntR"/>
</dbReference>
<dbReference type="InterPro" id="IPR011711">
    <property type="entry name" value="GntR_C"/>
</dbReference>
<keyword evidence="2" id="KW-0238">DNA-binding</keyword>
<dbReference type="Proteomes" id="UP000011666">
    <property type="component" value="Unassembled WGS sequence"/>
</dbReference>
<evidence type="ECO:0000259" key="4">
    <source>
        <dbReference type="PROSITE" id="PS50949"/>
    </source>
</evidence>
<name>M0QGS2_9ACTN</name>
<comment type="caution">
    <text evidence="5">The sequence shown here is derived from an EMBL/GenBank/DDBJ whole genome shotgun (WGS) entry which is preliminary data.</text>
</comment>
<dbReference type="InterPro" id="IPR036388">
    <property type="entry name" value="WH-like_DNA-bd_sf"/>
</dbReference>